<sequence length="482" mass="53377">MRDSNSEALAYLRKESLDLYNRLHSIEEDIAFVDQVREFYDAKALLPNLRCGAWYTDPTLSRSEPAYFKSTDGHYGNWGFNLRRPNMHLTPVALEHDGLILVDSTRAGKRIPDALSKTVPIWCAVVNRALLLRGSVADPSMWDSAFYTPPAVVSAQEHQQIEARLQGWAEDLASSSYHITHLPRPLRPFWITPATTHFPVLAEAANSCIPIICVSASRQVNEGDGRRSHGFAYVQGSGDDHELWGMGLTPDMFWRHRERLMQCDRAGLENLVRSIVSSPRHTRRIGALPTPVTKVAGRLLLCSLGDSPPPVPDFSGTQAYIHLGPSLRDSGSSETASGADDDKNYRILRLPLTSGKKGQYQFLRGVLPRCVEFARFHLEKGACLCVACESGNDASVGVVLALLQLFFNDDGNFVAQEGAAGDGILLSAKKPAHVDKKSIRTRLQWIISSRPTANPSRTTLKRVNDFLLSIPRPSATSRQQIL</sequence>
<evidence type="ECO:0000313" key="1">
    <source>
        <dbReference type="EMBL" id="KAI0067583.1"/>
    </source>
</evidence>
<dbReference type="EMBL" id="MU277189">
    <property type="protein sequence ID" value="KAI0067583.1"/>
    <property type="molecule type" value="Genomic_DNA"/>
</dbReference>
<reference evidence="1" key="1">
    <citation type="submission" date="2021-03" db="EMBL/GenBank/DDBJ databases">
        <authorList>
            <consortium name="DOE Joint Genome Institute"/>
            <person name="Ahrendt S."/>
            <person name="Looney B.P."/>
            <person name="Miyauchi S."/>
            <person name="Morin E."/>
            <person name="Drula E."/>
            <person name="Courty P.E."/>
            <person name="Chicoki N."/>
            <person name="Fauchery L."/>
            <person name="Kohler A."/>
            <person name="Kuo A."/>
            <person name="Labutti K."/>
            <person name="Pangilinan J."/>
            <person name="Lipzen A."/>
            <person name="Riley R."/>
            <person name="Andreopoulos W."/>
            <person name="He G."/>
            <person name="Johnson J."/>
            <person name="Barry K.W."/>
            <person name="Grigoriev I.V."/>
            <person name="Nagy L."/>
            <person name="Hibbett D."/>
            <person name="Henrissat B."/>
            <person name="Matheny P.B."/>
            <person name="Labbe J."/>
            <person name="Martin F."/>
        </authorList>
    </citation>
    <scope>NUCLEOTIDE SEQUENCE</scope>
    <source>
        <strain evidence="1">HHB10654</strain>
    </source>
</reference>
<gene>
    <name evidence="1" type="ORF">BV25DRAFT_1794249</name>
</gene>
<keyword evidence="2" id="KW-1185">Reference proteome</keyword>
<dbReference type="Proteomes" id="UP000814140">
    <property type="component" value="Unassembled WGS sequence"/>
</dbReference>
<organism evidence="1 2">
    <name type="scientific">Artomyces pyxidatus</name>
    <dbReference type="NCBI Taxonomy" id="48021"/>
    <lineage>
        <taxon>Eukaryota</taxon>
        <taxon>Fungi</taxon>
        <taxon>Dikarya</taxon>
        <taxon>Basidiomycota</taxon>
        <taxon>Agaricomycotina</taxon>
        <taxon>Agaricomycetes</taxon>
        <taxon>Russulales</taxon>
        <taxon>Auriscalpiaceae</taxon>
        <taxon>Artomyces</taxon>
    </lineage>
</organism>
<name>A0ACB8TGM4_9AGAM</name>
<proteinExistence type="predicted"/>
<accession>A0ACB8TGM4</accession>
<protein>
    <submittedName>
        <fullName evidence="1">Initiator tRNA phosphoribosyl transferase</fullName>
    </submittedName>
</protein>
<keyword evidence="1" id="KW-0808">Transferase</keyword>
<evidence type="ECO:0000313" key="2">
    <source>
        <dbReference type="Proteomes" id="UP000814140"/>
    </source>
</evidence>
<comment type="caution">
    <text evidence="1">The sequence shown here is derived from an EMBL/GenBank/DDBJ whole genome shotgun (WGS) entry which is preliminary data.</text>
</comment>
<reference evidence="1" key="2">
    <citation type="journal article" date="2022" name="New Phytol.">
        <title>Evolutionary transition to the ectomycorrhizal habit in the genomes of a hyperdiverse lineage of mushroom-forming fungi.</title>
        <authorList>
            <person name="Looney B."/>
            <person name="Miyauchi S."/>
            <person name="Morin E."/>
            <person name="Drula E."/>
            <person name="Courty P.E."/>
            <person name="Kohler A."/>
            <person name="Kuo A."/>
            <person name="LaButti K."/>
            <person name="Pangilinan J."/>
            <person name="Lipzen A."/>
            <person name="Riley R."/>
            <person name="Andreopoulos W."/>
            <person name="He G."/>
            <person name="Johnson J."/>
            <person name="Nolan M."/>
            <person name="Tritt A."/>
            <person name="Barry K.W."/>
            <person name="Grigoriev I.V."/>
            <person name="Nagy L.G."/>
            <person name="Hibbett D."/>
            <person name="Henrissat B."/>
            <person name="Matheny P.B."/>
            <person name="Labbe J."/>
            <person name="Martin F.M."/>
        </authorList>
    </citation>
    <scope>NUCLEOTIDE SEQUENCE</scope>
    <source>
        <strain evidence="1">HHB10654</strain>
    </source>
</reference>